<dbReference type="CDD" id="cd20169">
    <property type="entry name" value="Peptidase_M90_mtfA"/>
    <property type="match status" value="1"/>
</dbReference>
<dbReference type="Gene3D" id="3.40.390.10">
    <property type="entry name" value="Collagenase (Catalytic Domain)"/>
    <property type="match status" value="1"/>
</dbReference>
<dbReference type="GO" id="GO:0008237">
    <property type="term" value="F:metallopeptidase activity"/>
    <property type="evidence" value="ECO:0007669"/>
    <property type="project" value="InterPro"/>
</dbReference>
<dbReference type="PANTHER" id="PTHR30164">
    <property type="entry name" value="MTFA PEPTIDASE"/>
    <property type="match status" value="1"/>
</dbReference>
<protein>
    <recommendedName>
        <fullName evidence="4">Zinc-dependent peptidase</fullName>
    </recommendedName>
</protein>
<reference evidence="2 3" key="1">
    <citation type="submission" date="2016-12" db="EMBL/GenBank/DDBJ databases">
        <title>Study of bacterial adaptation to deep sea.</title>
        <authorList>
            <person name="Song J."/>
            <person name="Yoshizawa S."/>
            <person name="Kogure K."/>
        </authorList>
    </citation>
    <scope>NUCLEOTIDE SEQUENCE [LARGE SCALE GENOMIC DNA]</scope>
    <source>
        <strain evidence="2 3">SAORIC-165</strain>
    </source>
</reference>
<dbReference type="Gene3D" id="1.10.472.150">
    <property type="entry name" value="Glucose-regulated metallo-peptidase M90, N-terminal domain"/>
    <property type="match status" value="1"/>
</dbReference>
<evidence type="ECO:0000313" key="2">
    <source>
        <dbReference type="EMBL" id="PQJ28614.1"/>
    </source>
</evidence>
<dbReference type="RefSeq" id="WP_105043112.1">
    <property type="nucleotide sequence ID" value="NZ_MQWA01000001.1"/>
</dbReference>
<gene>
    <name evidence="2" type="ORF">BSZ32_08925</name>
</gene>
<evidence type="ECO:0008006" key="4">
    <source>
        <dbReference type="Google" id="ProtNLM"/>
    </source>
</evidence>
<keyword evidence="1" id="KW-0472">Membrane</keyword>
<organism evidence="2 3">
    <name type="scientific">Rubritalea profundi</name>
    <dbReference type="NCBI Taxonomy" id="1658618"/>
    <lineage>
        <taxon>Bacteria</taxon>
        <taxon>Pseudomonadati</taxon>
        <taxon>Verrucomicrobiota</taxon>
        <taxon>Verrucomicrobiia</taxon>
        <taxon>Verrucomicrobiales</taxon>
        <taxon>Rubritaleaceae</taxon>
        <taxon>Rubritalea</taxon>
    </lineage>
</organism>
<name>A0A2S7U2I6_9BACT</name>
<dbReference type="PANTHER" id="PTHR30164:SF2">
    <property type="entry name" value="PROTEIN MTFA"/>
    <property type="match status" value="1"/>
</dbReference>
<dbReference type="OrthoDB" id="9786424at2"/>
<keyword evidence="1" id="KW-0812">Transmembrane</keyword>
<keyword evidence="3" id="KW-1185">Reference proteome</keyword>
<dbReference type="Pfam" id="PF06167">
    <property type="entry name" value="Peptidase_M90"/>
    <property type="match status" value="1"/>
</dbReference>
<dbReference type="GO" id="GO:0004177">
    <property type="term" value="F:aminopeptidase activity"/>
    <property type="evidence" value="ECO:0007669"/>
    <property type="project" value="TreeGrafter"/>
</dbReference>
<dbReference type="AlphaFoldDB" id="A0A2S7U2I6"/>
<dbReference type="Proteomes" id="UP000239907">
    <property type="component" value="Unassembled WGS sequence"/>
</dbReference>
<dbReference type="InterPro" id="IPR010384">
    <property type="entry name" value="MtfA_fam"/>
</dbReference>
<dbReference type="InterPro" id="IPR042252">
    <property type="entry name" value="MtfA_N"/>
</dbReference>
<dbReference type="EMBL" id="MQWA01000001">
    <property type="protein sequence ID" value="PQJ28614.1"/>
    <property type="molecule type" value="Genomic_DNA"/>
</dbReference>
<dbReference type="GO" id="GO:0005829">
    <property type="term" value="C:cytosol"/>
    <property type="evidence" value="ECO:0007669"/>
    <property type="project" value="TreeGrafter"/>
</dbReference>
<dbReference type="SUPFAM" id="SSF55486">
    <property type="entry name" value="Metalloproteases ('zincins'), catalytic domain"/>
    <property type="match status" value="1"/>
</dbReference>
<accession>A0A2S7U2I6</accession>
<proteinExistence type="predicted"/>
<keyword evidence="1" id="KW-1133">Transmembrane helix</keyword>
<comment type="caution">
    <text evidence="2">The sequence shown here is derived from an EMBL/GenBank/DDBJ whole genome shotgun (WGS) entry which is preliminary data.</text>
</comment>
<sequence length="270" mass="30587">MGKIYLVLFVMAVLGCAFLVIRNLEKKRQQRRADLHKMRLNPEQREELGNDFVLYTRLPENLRDDLEGLMHVFIEEKIFEPCGGLEEVTPHMQRVIAAQACILLLRSPHHYYSKLRSILLYPEAYRAPGQHGAEDVRLGESWGTGSVVLSWGSVVAGGRNADDGHDVTIHEFSHQLDQADGAGDGVPILKSNGAYHAWAAAFKPAFDLFQKRVESGKRTVLDDYGAENPAEFFAVATETFYEKPEQLKKRYPELYAQLVSYYGVDPETWT</sequence>
<feature type="transmembrane region" description="Helical" evidence="1">
    <location>
        <begin position="6"/>
        <end position="24"/>
    </location>
</feature>
<evidence type="ECO:0000313" key="3">
    <source>
        <dbReference type="Proteomes" id="UP000239907"/>
    </source>
</evidence>
<evidence type="ECO:0000256" key="1">
    <source>
        <dbReference type="SAM" id="Phobius"/>
    </source>
</evidence>
<dbReference type="PROSITE" id="PS51257">
    <property type="entry name" value="PROKAR_LIPOPROTEIN"/>
    <property type="match status" value="1"/>
</dbReference>
<dbReference type="InterPro" id="IPR024079">
    <property type="entry name" value="MetalloPept_cat_dom_sf"/>
</dbReference>